<reference evidence="1" key="1">
    <citation type="journal article" date="2021" name="New Phytol.">
        <title>Evolutionary innovations through gain and loss of genes in the ectomycorrhizal Boletales.</title>
        <authorList>
            <person name="Wu G."/>
            <person name="Miyauchi S."/>
            <person name="Morin E."/>
            <person name="Kuo A."/>
            <person name="Drula E."/>
            <person name="Varga T."/>
            <person name="Kohler A."/>
            <person name="Feng B."/>
            <person name="Cao Y."/>
            <person name="Lipzen A."/>
            <person name="Daum C."/>
            <person name="Hundley H."/>
            <person name="Pangilinan J."/>
            <person name="Johnson J."/>
            <person name="Barry K."/>
            <person name="LaButti K."/>
            <person name="Ng V."/>
            <person name="Ahrendt S."/>
            <person name="Min B."/>
            <person name="Choi I.G."/>
            <person name="Park H."/>
            <person name="Plett J.M."/>
            <person name="Magnuson J."/>
            <person name="Spatafora J.W."/>
            <person name="Nagy L.G."/>
            <person name="Henrissat B."/>
            <person name="Grigoriev I.V."/>
            <person name="Yang Z.L."/>
            <person name="Xu J."/>
            <person name="Martin F.M."/>
        </authorList>
    </citation>
    <scope>NUCLEOTIDE SEQUENCE</scope>
    <source>
        <strain evidence="1">KUC20120723A-06</strain>
    </source>
</reference>
<organism evidence="1 2">
    <name type="scientific">Leucogyrophana mollusca</name>
    <dbReference type="NCBI Taxonomy" id="85980"/>
    <lineage>
        <taxon>Eukaryota</taxon>
        <taxon>Fungi</taxon>
        <taxon>Dikarya</taxon>
        <taxon>Basidiomycota</taxon>
        <taxon>Agaricomycotina</taxon>
        <taxon>Agaricomycetes</taxon>
        <taxon>Agaricomycetidae</taxon>
        <taxon>Boletales</taxon>
        <taxon>Boletales incertae sedis</taxon>
        <taxon>Leucogyrophana</taxon>
    </lineage>
</organism>
<keyword evidence="2" id="KW-1185">Reference proteome</keyword>
<proteinExistence type="predicted"/>
<dbReference type="EMBL" id="MU266521">
    <property type="protein sequence ID" value="KAH7921547.1"/>
    <property type="molecule type" value="Genomic_DNA"/>
</dbReference>
<dbReference type="Proteomes" id="UP000790709">
    <property type="component" value="Unassembled WGS sequence"/>
</dbReference>
<sequence>MTRFTVNRSGASFITFITVAIVIGVFVGFSLSTFGYLPDSVSCALPLAGHSSSTTDTTSNDVSSAAPSPQPTPDSSPQYPLDVDRIYLASIRDIVSRTKGYYARDYSLWLGWNNVRQESVATALLHGSLLNRTVILPSFVYARACEYDNAVCASYATMVNRGDATGSDEWRNLPMEEQMAWRIPIALMFNMTHLRKTHSVITVSDFLRLHNISSDAETSDGHFDTEAYLNGTNIFEAEERKPSMHAIENVWYDPGGVVRVDSLPDDMRLRGGWSAEGGDADQDMPGIWNNTEKSPLYLQLEDAQRGGNIIVDWATIRRVTKNEGYTLDNSTDEEVEEVIGDNGWAVLYTYDGAAGMEYVQDVVNPIRQATARQHLRGLQEDYGHLTDDVVFLRGEVHWGRKPGALRFTTAATRDKYSDMVLHQIRMTDNVLQLAERLDSRMMNITGGRMWMCGHMRRGDFARLHWAQENSFASHLARIKKHLADGRSFLRSLDYNTLSTYNVPGAQPDLSILQLDPPKDGDRFYIATDERDPTNLKYLEDRGGILITDLLTIDDRREFGWSLMLTDVLSLLEQATLARGAYFYAHAMSSVAGGVVNLRAVNGRDPRTAILE</sequence>
<accession>A0ACB8B7C2</accession>
<comment type="caution">
    <text evidence="1">The sequence shown here is derived from an EMBL/GenBank/DDBJ whole genome shotgun (WGS) entry which is preliminary data.</text>
</comment>
<gene>
    <name evidence="1" type="ORF">BV22DRAFT_1019122</name>
</gene>
<evidence type="ECO:0000313" key="2">
    <source>
        <dbReference type="Proteomes" id="UP000790709"/>
    </source>
</evidence>
<evidence type="ECO:0000313" key="1">
    <source>
        <dbReference type="EMBL" id="KAH7921547.1"/>
    </source>
</evidence>
<protein>
    <submittedName>
        <fullName evidence="1">Uncharacterized protein</fullName>
    </submittedName>
</protein>
<name>A0ACB8B7C2_9AGAM</name>